<dbReference type="STRING" id="91928.A0A0D2AW25"/>
<dbReference type="Pfam" id="PF00171">
    <property type="entry name" value="Aldedh"/>
    <property type="match status" value="1"/>
</dbReference>
<dbReference type="PROSITE" id="PS00687">
    <property type="entry name" value="ALDEHYDE_DEHYDR_GLU"/>
    <property type="match status" value="1"/>
</dbReference>
<evidence type="ECO:0000256" key="8">
    <source>
        <dbReference type="RuleBase" id="RU003345"/>
    </source>
</evidence>
<dbReference type="Gene3D" id="3.40.605.10">
    <property type="entry name" value="Aldehyde Dehydrogenase, Chain A, domain 1"/>
    <property type="match status" value="1"/>
</dbReference>
<comment type="similarity">
    <text evidence="1 5 8">Belongs to the aldehyde dehydrogenase family.</text>
</comment>
<dbReference type="HOGENOM" id="CLU_005391_3_1_1"/>
<feature type="active site" evidence="6">
    <location>
        <position position="258"/>
    </location>
</feature>
<keyword evidence="2" id="KW-0125">Carotenoid biosynthesis</keyword>
<keyword evidence="4" id="KW-0520">NAD</keyword>
<dbReference type="InterPro" id="IPR016161">
    <property type="entry name" value="Ald_DH/histidinol_DH"/>
</dbReference>
<protein>
    <recommendedName>
        <fullName evidence="5">Aldehyde dehydrogenase</fullName>
    </recommendedName>
</protein>
<dbReference type="GO" id="GO:0016117">
    <property type="term" value="P:carotenoid biosynthetic process"/>
    <property type="evidence" value="ECO:0007669"/>
    <property type="project" value="UniProtKB-KW"/>
</dbReference>
<dbReference type="PANTHER" id="PTHR43570:SF11">
    <property type="entry name" value="ALDEHYDE DEHYDROGENASE"/>
    <property type="match status" value="1"/>
</dbReference>
<dbReference type="AlphaFoldDB" id="A0A0D2AW25"/>
<keyword evidence="11" id="KW-1185">Reference proteome</keyword>
<dbReference type="FunFam" id="3.40.605.10:FF:000004">
    <property type="entry name" value="Aldehyde dehydrogenase"/>
    <property type="match status" value="1"/>
</dbReference>
<evidence type="ECO:0000313" key="10">
    <source>
        <dbReference type="EMBL" id="KIW10933.1"/>
    </source>
</evidence>
<evidence type="ECO:0000259" key="9">
    <source>
        <dbReference type="Pfam" id="PF00171"/>
    </source>
</evidence>
<dbReference type="RefSeq" id="XP_016231149.1">
    <property type="nucleotide sequence ID" value="XM_016384547.1"/>
</dbReference>
<dbReference type="InterPro" id="IPR012394">
    <property type="entry name" value="Aldehyde_DH_NAD(P)"/>
</dbReference>
<keyword evidence="3 5" id="KW-0560">Oxidoreductase</keyword>
<dbReference type="GO" id="GO:0005737">
    <property type="term" value="C:cytoplasm"/>
    <property type="evidence" value="ECO:0007669"/>
    <property type="project" value="TreeGrafter"/>
</dbReference>
<dbReference type="PIRSF" id="PIRSF036492">
    <property type="entry name" value="ALDH"/>
    <property type="match status" value="1"/>
</dbReference>
<organism evidence="10 11">
    <name type="scientific">Exophiala spinifera</name>
    <dbReference type="NCBI Taxonomy" id="91928"/>
    <lineage>
        <taxon>Eukaryota</taxon>
        <taxon>Fungi</taxon>
        <taxon>Dikarya</taxon>
        <taxon>Ascomycota</taxon>
        <taxon>Pezizomycotina</taxon>
        <taxon>Eurotiomycetes</taxon>
        <taxon>Chaetothyriomycetidae</taxon>
        <taxon>Chaetothyriales</taxon>
        <taxon>Herpotrichiellaceae</taxon>
        <taxon>Exophiala</taxon>
    </lineage>
</organism>
<sequence length="534" mass="58942">MESIKLPEFKTTPVDEIPAIVSRLRQTFYSQKTRPAEFRIKQLRKLYWAIEDHKEELVEACRRDMNKGHFEAMAGEVNWVQNDIVFQTQNLEKWMKDEKPPDIALTNRLVSPRIRKDPLGVVLVIGAFNFPVNLSFGPMVGAISAGNTVVLKPSESSPNSAAVMQKIMEESLDPDCYACVQGAVPETSALLDQKWDKIFFTGSSRTARIIAQAAAKNLTPIALELGGKNPSFVTKKADPRLAARRLLWAKTMNAGQLCISQNYILVDKDVVPSLIEELKIAMKEFFPDGAKKSKDFSRIINTAAFNRIKKMVDNTSGKIVIGGTMDAEELFIEPTVVLVDDPKDSLIVEESFGPLIPVLPVDNLDQALQIANETHETPLAVYAFGSKEETKKILDGTRSGGASINDALFHGIVPNLAFGGVGDSGTGAYRGKASFDCFTHQRSITSTPGWMEKLLAVRYPPFYGTDKLKQFNKMGLIAPDFDRNANKKVGWLWWLLTLGTASASKGVSRAALVAGLYVAITMLMQRRALRTALA</sequence>
<feature type="active site" evidence="6 7">
    <location>
        <position position="224"/>
    </location>
</feature>
<evidence type="ECO:0000313" key="11">
    <source>
        <dbReference type="Proteomes" id="UP000053328"/>
    </source>
</evidence>
<gene>
    <name evidence="10" type="ORF">PV08_10232</name>
</gene>
<name>A0A0D2AW25_9EURO</name>
<dbReference type="InterPro" id="IPR016162">
    <property type="entry name" value="Ald_DH_N"/>
</dbReference>
<dbReference type="GO" id="GO:0004029">
    <property type="term" value="F:aldehyde dehydrogenase (NAD+) activity"/>
    <property type="evidence" value="ECO:0007669"/>
    <property type="project" value="TreeGrafter"/>
</dbReference>
<dbReference type="SUPFAM" id="SSF53720">
    <property type="entry name" value="ALDH-like"/>
    <property type="match status" value="1"/>
</dbReference>
<dbReference type="FunFam" id="3.40.309.10:FF:000025">
    <property type="entry name" value="Aldehyde dehydrogenase"/>
    <property type="match status" value="1"/>
</dbReference>
<dbReference type="OrthoDB" id="440325at2759"/>
<evidence type="ECO:0000256" key="3">
    <source>
        <dbReference type="ARBA" id="ARBA00023002"/>
    </source>
</evidence>
<evidence type="ECO:0000256" key="6">
    <source>
        <dbReference type="PIRSR" id="PIRSR036492-1"/>
    </source>
</evidence>
<feature type="domain" description="Aldehyde dehydrogenase" evidence="9">
    <location>
        <begin position="14"/>
        <end position="443"/>
    </location>
</feature>
<dbReference type="EMBL" id="KN847499">
    <property type="protein sequence ID" value="KIW10933.1"/>
    <property type="molecule type" value="Genomic_DNA"/>
</dbReference>
<evidence type="ECO:0000256" key="7">
    <source>
        <dbReference type="PROSITE-ProRule" id="PRU10007"/>
    </source>
</evidence>
<dbReference type="Gene3D" id="3.40.309.10">
    <property type="entry name" value="Aldehyde Dehydrogenase, Chain A, domain 2"/>
    <property type="match status" value="1"/>
</dbReference>
<accession>A0A0D2AW25</accession>
<reference evidence="10 11" key="1">
    <citation type="submission" date="2015-01" db="EMBL/GenBank/DDBJ databases">
        <title>The Genome Sequence of Exophiala spinifera CBS89968.</title>
        <authorList>
            <consortium name="The Broad Institute Genomics Platform"/>
            <person name="Cuomo C."/>
            <person name="de Hoog S."/>
            <person name="Gorbushina A."/>
            <person name="Stielow B."/>
            <person name="Teixiera M."/>
            <person name="Abouelleil A."/>
            <person name="Chapman S.B."/>
            <person name="Priest M."/>
            <person name="Young S.K."/>
            <person name="Wortman J."/>
            <person name="Nusbaum C."/>
            <person name="Birren B."/>
        </authorList>
    </citation>
    <scope>NUCLEOTIDE SEQUENCE [LARGE SCALE GENOMIC DNA]</scope>
    <source>
        <strain evidence="10 11">CBS 89968</strain>
    </source>
</reference>
<dbReference type="CDD" id="cd07135">
    <property type="entry name" value="ALDH_F14-YMR110C"/>
    <property type="match status" value="1"/>
</dbReference>
<dbReference type="InterPro" id="IPR029510">
    <property type="entry name" value="Ald_DH_CS_GLU"/>
</dbReference>
<dbReference type="GO" id="GO:0006081">
    <property type="term" value="P:aldehyde metabolic process"/>
    <property type="evidence" value="ECO:0007669"/>
    <property type="project" value="InterPro"/>
</dbReference>
<evidence type="ECO:0000256" key="5">
    <source>
        <dbReference type="PIRNR" id="PIRNR036492"/>
    </source>
</evidence>
<dbReference type="InterPro" id="IPR016163">
    <property type="entry name" value="Ald_DH_C"/>
</dbReference>
<dbReference type="Proteomes" id="UP000053328">
    <property type="component" value="Unassembled WGS sequence"/>
</dbReference>
<evidence type="ECO:0000256" key="2">
    <source>
        <dbReference type="ARBA" id="ARBA00022746"/>
    </source>
</evidence>
<dbReference type="GeneID" id="27337315"/>
<dbReference type="PANTHER" id="PTHR43570">
    <property type="entry name" value="ALDEHYDE DEHYDROGENASE"/>
    <property type="match status" value="1"/>
</dbReference>
<dbReference type="VEuPathDB" id="FungiDB:PV08_10232"/>
<evidence type="ECO:0000256" key="1">
    <source>
        <dbReference type="ARBA" id="ARBA00009986"/>
    </source>
</evidence>
<dbReference type="InterPro" id="IPR015590">
    <property type="entry name" value="Aldehyde_DH_dom"/>
</dbReference>
<proteinExistence type="inferred from homology"/>
<evidence type="ECO:0000256" key="4">
    <source>
        <dbReference type="ARBA" id="ARBA00023027"/>
    </source>
</evidence>